<dbReference type="Proteomes" id="UP000092993">
    <property type="component" value="Unassembled WGS sequence"/>
</dbReference>
<proteinExistence type="predicted"/>
<sequence>MTSPIPNGTPVRDRVYRSELASSSNASPSPRSVSSNANQPIPTSQPVSVDALLAAHAGAAHPSLAALDVAVAERNSLSRKIRSSGNSSRNSAPAIAIS</sequence>
<gene>
    <name evidence="2" type="ORF">A0H81_13532</name>
</gene>
<feature type="region of interest" description="Disordered" evidence="1">
    <location>
        <begin position="76"/>
        <end position="98"/>
    </location>
</feature>
<comment type="caution">
    <text evidence="2">The sequence shown here is derived from an EMBL/GenBank/DDBJ whole genome shotgun (WGS) entry which is preliminary data.</text>
</comment>
<dbReference type="AlphaFoldDB" id="A0A1C7LP48"/>
<evidence type="ECO:0000256" key="1">
    <source>
        <dbReference type="SAM" id="MobiDB-lite"/>
    </source>
</evidence>
<evidence type="ECO:0000313" key="2">
    <source>
        <dbReference type="EMBL" id="OBZ66513.1"/>
    </source>
</evidence>
<keyword evidence="3" id="KW-1185">Reference proteome</keyword>
<accession>A0A1C7LP48</accession>
<organism evidence="2 3">
    <name type="scientific">Grifola frondosa</name>
    <name type="common">Maitake</name>
    <name type="synonym">Polyporus frondosus</name>
    <dbReference type="NCBI Taxonomy" id="5627"/>
    <lineage>
        <taxon>Eukaryota</taxon>
        <taxon>Fungi</taxon>
        <taxon>Dikarya</taxon>
        <taxon>Basidiomycota</taxon>
        <taxon>Agaricomycotina</taxon>
        <taxon>Agaricomycetes</taxon>
        <taxon>Polyporales</taxon>
        <taxon>Grifolaceae</taxon>
        <taxon>Grifola</taxon>
    </lineage>
</organism>
<feature type="compositionally biased region" description="Low complexity" evidence="1">
    <location>
        <begin position="21"/>
        <end position="38"/>
    </location>
</feature>
<dbReference type="EMBL" id="LUGG01000031">
    <property type="protein sequence ID" value="OBZ66513.1"/>
    <property type="molecule type" value="Genomic_DNA"/>
</dbReference>
<protein>
    <submittedName>
        <fullName evidence="2">Uncharacterized protein</fullName>
    </submittedName>
</protein>
<reference evidence="2 3" key="1">
    <citation type="submission" date="2016-03" db="EMBL/GenBank/DDBJ databases">
        <title>Whole genome sequencing of Grifola frondosa 9006-11.</title>
        <authorList>
            <person name="Min B."/>
            <person name="Park H."/>
            <person name="Kim J.-G."/>
            <person name="Cho H."/>
            <person name="Oh Y.-L."/>
            <person name="Kong W.-S."/>
            <person name="Choi I.-G."/>
        </authorList>
    </citation>
    <scope>NUCLEOTIDE SEQUENCE [LARGE SCALE GENOMIC DNA]</scope>
    <source>
        <strain evidence="2 3">9006-11</strain>
    </source>
</reference>
<evidence type="ECO:0000313" key="3">
    <source>
        <dbReference type="Proteomes" id="UP000092993"/>
    </source>
</evidence>
<name>A0A1C7LP48_GRIFR</name>
<dbReference type="STRING" id="5627.A0A1C7LP48"/>
<feature type="region of interest" description="Disordered" evidence="1">
    <location>
        <begin position="1"/>
        <end position="44"/>
    </location>
</feature>